<reference evidence="2 3" key="1">
    <citation type="submission" date="2018-02" db="EMBL/GenBank/DDBJ databases">
        <title>The genomes of Aspergillus section Nigri reveals drivers in fungal speciation.</title>
        <authorList>
            <consortium name="DOE Joint Genome Institute"/>
            <person name="Vesth T.C."/>
            <person name="Nybo J."/>
            <person name="Theobald S."/>
            <person name="Brandl J."/>
            <person name="Frisvad J.C."/>
            <person name="Nielsen K.F."/>
            <person name="Lyhne E.K."/>
            <person name="Kogle M.E."/>
            <person name="Kuo A."/>
            <person name="Riley R."/>
            <person name="Clum A."/>
            <person name="Nolan M."/>
            <person name="Lipzen A."/>
            <person name="Salamov A."/>
            <person name="Henrissat B."/>
            <person name="Wiebenga A."/>
            <person name="De vries R.P."/>
            <person name="Grigoriev I.V."/>
            <person name="Mortensen U.H."/>
            <person name="Andersen M.R."/>
            <person name="Baker S.E."/>
        </authorList>
    </citation>
    <scope>NUCLEOTIDE SEQUENCE [LARGE SCALE GENOMIC DNA]</scope>
    <source>
        <strain evidence="2 3">CBS 115571</strain>
    </source>
</reference>
<dbReference type="EMBL" id="KZ825192">
    <property type="protein sequence ID" value="PYI15174.1"/>
    <property type="molecule type" value="Genomic_DNA"/>
</dbReference>
<dbReference type="Proteomes" id="UP000249829">
    <property type="component" value="Unassembled WGS sequence"/>
</dbReference>
<evidence type="ECO:0000313" key="2">
    <source>
        <dbReference type="EMBL" id="PYI15174.1"/>
    </source>
</evidence>
<evidence type="ECO:0000256" key="1">
    <source>
        <dbReference type="SAM" id="Phobius"/>
    </source>
</evidence>
<keyword evidence="3" id="KW-1185">Reference proteome</keyword>
<gene>
    <name evidence="2" type="ORF">BO99DRAFT_262460</name>
</gene>
<organism evidence="2 3">
    <name type="scientific">Aspergillus violaceofuscus (strain CBS 115571)</name>
    <dbReference type="NCBI Taxonomy" id="1450538"/>
    <lineage>
        <taxon>Eukaryota</taxon>
        <taxon>Fungi</taxon>
        <taxon>Dikarya</taxon>
        <taxon>Ascomycota</taxon>
        <taxon>Pezizomycotina</taxon>
        <taxon>Eurotiomycetes</taxon>
        <taxon>Eurotiomycetidae</taxon>
        <taxon>Eurotiales</taxon>
        <taxon>Aspergillaceae</taxon>
        <taxon>Aspergillus</taxon>
    </lineage>
</organism>
<keyword evidence="1" id="KW-0812">Transmembrane</keyword>
<sequence>MKRPVIMTRSLVSLPLALFHSHEPILSVVRRFIPPPTRAARTGNRSRRQLYSTLVQLSTIHICYAVILICRGCKKHSKNSARLYRSKQEGRGLANQT</sequence>
<protein>
    <submittedName>
        <fullName evidence="2">Uncharacterized protein</fullName>
    </submittedName>
</protein>
<feature type="transmembrane region" description="Helical" evidence="1">
    <location>
        <begin position="49"/>
        <end position="70"/>
    </location>
</feature>
<keyword evidence="1" id="KW-1133">Transmembrane helix</keyword>
<dbReference type="AlphaFoldDB" id="A0A2V5H0R4"/>
<keyword evidence="1" id="KW-0472">Membrane</keyword>
<evidence type="ECO:0000313" key="3">
    <source>
        <dbReference type="Proteomes" id="UP000249829"/>
    </source>
</evidence>
<name>A0A2V5H0R4_ASPV1</name>
<proteinExistence type="predicted"/>
<accession>A0A2V5H0R4</accession>